<evidence type="ECO:0000313" key="2">
    <source>
        <dbReference type="Proteomes" id="UP000605990"/>
    </source>
</evidence>
<protein>
    <submittedName>
        <fullName evidence="1">Uncharacterized protein</fullName>
    </submittedName>
</protein>
<comment type="caution">
    <text evidence="1">The sequence shown here is derived from an EMBL/GenBank/DDBJ whole genome shotgun (WGS) entry which is preliminary data.</text>
</comment>
<name>A0ABR7J1X4_9FLAO</name>
<organism evidence="1 2">
    <name type="scientific">Flavobacterium bernardetii</name>
    <dbReference type="NCBI Taxonomy" id="2813823"/>
    <lineage>
        <taxon>Bacteria</taxon>
        <taxon>Pseudomonadati</taxon>
        <taxon>Bacteroidota</taxon>
        <taxon>Flavobacteriia</taxon>
        <taxon>Flavobacteriales</taxon>
        <taxon>Flavobacteriaceae</taxon>
        <taxon>Flavobacterium</taxon>
    </lineage>
</organism>
<dbReference type="EMBL" id="JACRUN010000009">
    <property type="protein sequence ID" value="MBC5835987.1"/>
    <property type="molecule type" value="Genomic_DNA"/>
</dbReference>
<gene>
    <name evidence="1" type="ORF">H8R27_13920</name>
</gene>
<evidence type="ECO:0000313" key="1">
    <source>
        <dbReference type="EMBL" id="MBC5835987.1"/>
    </source>
</evidence>
<dbReference type="RefSeq" id="WP_166130360.1">
    <property type="nucleotide sequence ID" value="NZ_JAANOQ010000008.1"/>
</dbReference>
<accession>A0ABR7J1X4</accession>
<sequence>MKFKKSITDADLSSAGDDFHILWSIKKSLELLNFEKAGIKAITIEGFEKNLSRKIDFSGENFLGIDLTEYFGGNDFKSSESIVISLLKYSTRRSNENFTFSKLYEGKKSSSYDGLIIHRLATIFKTFLDEFGRDEVISKIKLVSNRSVNALYLNQITQIQNFLIRNKRALSFNAVLNDFLKY</sequence>
<keyword evidence="2" id="KW-1185">Reference proteome</keyword>
<dbReference type="Proteomes" id="UP000605990">
    <property type="component" value="Unassembled WGS sequence"/>
</dbReference>
<reference evidence="1 2" key="1">
    <citation type="submission" date="2020-08" db="EMBL/GenBank/DDBJ databases">
        <title>Description of novel Flavobacterium F-408 isolate.</title>
        <authorList>
            <person name="Saticioglu I.B."/>
            <person name="Duman M."/>
            <person name="Altun S."/>
        </authorList>
    </citation>
    <scope>NUCLEOTIDE SEQUENCE [LARGE SCALE GENOMIC DNA]</scope>
    <source>
        <strain evidence="1 2">F-408</strain>
    </source>
</reference>
<proteinExistence type="predicted"/>